<feature type="transmembrane region" description="Helical" evidence="1">
    <location>
        <begin position="30"/>
        <end position="53"/>
    </location>
</feature>
<dbReference type="InterPro" id="IPR053156">
    <property type="entry name" value="T6SS_TssM-like"/>
</dbReference>
<organism evidence="3 4">
    <name type="scientific">Francisella uliginis</name>
    <dbReference type="NCBI Taxonomy" id="573570"/>
    <lineage>
        <taxon>Bacteria</taxon>
        <taxon>Pseudomonadati</taxon>
        <taxon>Pseudomonadota</taxon>
        <taxon>Gammaproteobacteria</taxon>
        <taxon>Thiotrichales</taxon>
        <taxon>Francisellaceae</taxon>
        <taxon>Francisella</taxon>
    </lineage>
</organism>
<accession>A0A1L4BTN5</accession>
<keyword evidence="4" id="KW-1185">Reference proteome</keyword>
<feature type="transmembrane region" description="Helical" evidence="1">
    <location>
        <begin position="405"/>
        <end position="423"/>
    </location>
</feature>
<keyword evidence="1" id="KW-1133">Transmembrane helix</keyword>
<dbReference type="InterPro" id="IPR025743">
    <property type="entry name" value="TssM1_N"/>
</dbReference>
<dbReference type="Pfam" id="PF14331">
    <property type="entry name" value="IcmF-related_N"/>
    <property type="match status" value="1"/>
</dbReference>
<dbReference type="Proteomes" id="UP000184222">
    <property type="component" value="Chromosome"/>
</dbReference>
<evidence type="ECO:0000313" key="4">
    <source>
        <dbReference type="Proteomes" id="UP000184222"/>
    </source>
</evidence>
<keyword evidence="1" id="KW-0472">Membrane</keyword>
<keyword evidence="1" id="KW-0812">Transmembrane</keyword>
<feature type="transmembrane region" description="Helical" evidence="1">
    <location>
        <begin position="7"/>
        <end position="24"/>
    </location>
</feature>
<dbReference type="PANTHER" id="PTHR36153">
    <property type="entry name" value="INNER MEMBRANE PROTEIN-RELATED"/>
    <property type="match status" value="1"/>
</dbReference>
<gene>
    <name evidence="3" type="ORF">F7310_07465</name>
</gene>
<dbReference type="KEGG" id="frx:F7310_07465"/>
<evidence type="ECO:0000256" key="1">
    <source>
        <dbReference type="SAM" id="Phobius"/>
    </source>
</evidence>
<feature type="domain" description="Type VI secretion system component TssM1 N-terminal" evidence="2">
    <location>
        <begin position="177"/>
        <end position="403"/>
    </location>
</feature>
<dbReference type="PANTHER" id="PTHR36153:SF1">
    <property type="entry name" value="TYPE VI SECRETION SYSTEM COMPONENT TSSM1"/>
    <property type="match status" value="1"/>
</dbReference>
<protein>
    <recommendedName>
        <fullName evidence="2">Type VI secretion system component TssM1 N-terminal domain-containing protein</fullName>
    </recommendedName>
</protein>
<dbReference type="RefSeq" id="WP_072712928.1">
    <property type="nucleotide sequence ID" value="NZ_CP016796.1"/>
</dbReference>
<proteinExistence type="predicted"/>
<evidence type="ECO:0000313" key="3">
    <source>
        <dbReference type="EMBL" id="API87208.1"/>
    </source>
</evidence>
<dbReference type="OrthoDB" id="9758229at2"/>
<dbReference type="AlphaFoldDB" id="A0A1L4BTN5"/>
<evidence type="ECO:0000259" key="2">
    <source>
        <dbReference type="Pfam" id="PF14331"/>
    </source>
</evidence>
<reference evidence="3 4" key="1">
    <citation type="journal article" date="2016" name="Appl. Environ. Microbiol.">
        <title>Whole genome relationships among Francisella bacteria of diverse origin define new species and provide specific regions for detection.</title>
        <authorList>
            <person name="Challacombe J.F."/>
            <person name="Petersen J.M."/>
            <person name="Gallegos-Graves V."/>
            <person name="Hodge D."/>
            <person name="Pillai S."/>
            <person name="Kuske C.R."/>
        </authorList>
    </citation>
    <scope>NUCLEOTIDE SEQUENCE [LARGE SCALE GENOMIC DNA]</scope>
    <source>
        <strain evidence="4">TX07-7310</strain>
    </source>
</reference>
<dbReference type="CDD" id="cd00882">
    <property type="entry name" value="Ras_like_GTPase"/>
    <property type="match status" value="1"/>
</dbReference>
<dbReference type="EMBL" id="CP016796">
    <property type="protein sequence ID" value="API87208.1"/>
    <property type="molecule type" value="Genomic_DNA"/>
</dbReference>
<dbReference type="STRING" id="573570.F7310_07465"/>
<sequence length="1153" mass="133348">MFEKSKKYIFIVGLVILFLLSFYLCLVFDISFWFGFIIFVAILVGTFVINWLVKLIIAKYRIYKKNADDIKQFSRHSLLDSFNSAIDYSKKYYTLHKKRQSWFVVFGGTKSGKSSLFNTGGKSNNSYGYCWSKENLTATEINGDIFLDKPSRASILSCEVLLNNIRRAIRLNKINFKGFIITVSIEDLQREDESLSAYAAKIRSRIDHSFYKLGLRYPIYVLITKADKLQGFESFSLGLPEKLTNNAFGELFKEVDQINKSSNNIVQLWVEKLIKRIKVFNTVSLQTNGSLLPRALLFEKSIKKIEDKLQTFTNELIKEKQDQPSKDKPLLRGMFLTSSNSLDINRNIDNGTLLESVGLNIYTRSNNKKLYTQDLVNDVLAFDNNLYKPLHKKLKRIESYKKMSFFSWWSVFIAITIYLAFAYTHTLRVFNQIEVSNALENKSFNKDLTNNFEVISRIDKNIDKVKELKQDWFFSIWPYALPFDYIIDKFENKYVYDFNNHIRNQLIQSTAGSVSLSLQEKYKNHYGNVVRRLLESKILIQEKLEGNTSNFDSLRMPSVLMGATFDNNSYGNLYKKYIKWNDDKKQLVEIKNQDEQFLNSMDISNHSYNWLILWASQSKSIAPIQLSNFWSEYDGQNIPEIQSAFNIAMLPNINKFVANIDRYTSPSKSGTYSQKFFASYSLAAYKAWKDFTREFTANDNTVPTESAWYTILEQNSFDGFYLNYANKLATNFDSDLFIDKPEWLKLFVRLNKYFSLSKVIVERQVQLNKDSWISKVVSELNTSPEEIDKQKHIPGYSQKVLSAVNQYLMSVYSLQSQAVTLGDQSAFQTMFSLAANKKDSAIPAVKDTRLAYTNFENLKTVVNTDMPNLSINSNNVTWNFYKNNLDLLLYGVSKKAACHIQYRWNEDILKKDKVSNSDTITQLYSRKSDVFKFMQKYVYPFVQYNVATKSFAPKEIYGQKIEFSKAVYQYLNNEVYYKNIVYIAHNLESSLENQGNQTMIHTDPVSVNKDAKVLPYSTVYSFVCNGKKETFTNYNTSYDFAIPSKVLSCKSISIQVNFKGVNSFSATKTFSGKYPILELLADLNKNGNLVVNADSFADPANELEAYGITDVTIPISLKDVKLPTMIEKYKKNKKLLMENNLQDQNFDVSSCWK</sequence>
<name>A0A1L4BTN5_9GAMM</name>